<dbReference type="Proteomes" id="UP000515146">
    <property type="component" value="Unplaced"/>
</dbReference>
<dbReference type="SUPFAM" id="SSF50978">
    <property type="entry name" value="WD40 repeat-like"/>
    <property type="match status" value="1"/>
</dbReference>
<accession>A0A6P6YDE0</accession>
<dbReference type="OrthoDB" id="1932312at2759"/>
<dbReference type="Gene3D" id="2.130.10.10">
    <property type="entry name" value="YVTN repeat-like/Quinoprotein amine dehydrogenase"/>
    <property type="match status" value="2"/>
</dbReference>
<dbReference type="InterPro" id="IPR036322">
    <property type="entry name" value="WD40_repeat_dom_sf"/>
</dbReference>
<sequence length="540" mass="61058">MTSPSSTAASTATLSTNPKSMTTESSLESSIFWQHIIAMDVQYNSSRYFCTYMKILYIKRRNQLFRELSKQPLNSFRKQYLRLRHTILSNFYQQQQQQQKKHVRNNSDSSFLSFIYDDLRSYSGGDWKSNITMTNDLLLHNKDVNIDNLQFQSLNVNDDNNHNNNNNNNNNNIAFCENFAFTGVHHIFDQHKSAVNCVKFANSNNSLICFASDDHTLSICQLTPLPATILFILRGHQDSVTAFEWSQSNELIVSCSCDSTLNLWSTMNGKCLRRFKDPQKCSILTCIFLPTNNNMIFTGNQNGIVNILNLSTGIYSKNSVTISDGGPILSMCFESKDQLLWCGDSKGFISTFHFEMETCKLLLINKVIIVPGCPITSLSLSSSTILDNDNNQNLLLANCACNAVVLFRTGIDKKLEFLKCFPIKHQNSQMKIKSSFCPNSNRSGNDDNLFINNQSSTTAKMTRICLVTGSEDTCIYFYHYQSPNLNTNTLAISRCVNKLQGHSAPVLDVRFNHDESLLASADSKGSIIIWKRDSSITKKF</sequence>
<dbReference type="GO" id="GO:0005634">
    <property type="term" value="C:nucleus"/>
    <property type="evidence" value="ECO:0007669"/>
    <property type="project" value="TreeGrafter"/>
</dbReference>
<dbReference type="KEGG" id="dpte:113797215"/>
<protein>
    <submittedName>
        <fullName evidence="2">WD repeat-containing protein 13-like isoform X1</fullName>
    </submittedName>
</protein>
<dbReference type="RefSeq" id="XP_027203357.1">
    <property type="nucleotide sequence ID" value="XM_027347556.1"/>
</dbReference>
<dbReference type="AlphaFoldDB" id="A0A6P6YDE0"/>
<keyword evidence="1" id="KW-1185">Reference proteome</keyword>
<dbReference type="InterPro" id="IPR051350">
    <property type="entry name" value="WD_repeat-ST_regulator"/>
</dbReference>
<dbReference type="PANTHER" id="PTHR22838:SF4">
    <property type="entry name" value="WD REPEAT-CONTAINING PROTEIN 13"/>
    <property type="match status" value="1"/>
</dbReference>
<dbReference type="GO" id="GO:1990841">
    <property type="term" value="F:promoter-specific chromatin binding"/>
    <property type="evidence" value="ECO:0007669"/>
    <property type="project" value="TreeGrafter"/>
</dbReference>
<dbReference type="Pfam" id="PF00400">
    <property type="entry name" value="WD40"/>
    <property type="match status" value="3"/>
</dbReference>
<dbReference type="SMART" id="SM00320">
    <property type="entry name" value="WD40"/>
    <property type="match status" value="5"/>
</dbReference>
<organism evidence="1 2">
    <name type="scientific">Dermatophagoides pteronyssinus</name>
    <name type="common">European house dust mite</name>
    <dbReference type="NCBI Taxonomy" id="6956"/>
    <lineage>
        <taxon>Eukaryota</taxon>
        <taxon>Metazoa</taxon>
        <taxon>Ecdysozoa</taxon>
        <taxon>Arthropoda</taxon>
        <taxon>Chelicerata</taxon>
        <taxon>Arachnida</taxon>
        <taxon>Acari</taxon>
        <taxon>Acariformes</taxon>
        <taxon>Sarcoptiformes</taxon>
        <taxon>Astigmata</taxon>
        <taxon>Psoroptidia</taxon>
        <taxon>Analgoidea</taxon>
        <taxon>Pyroglyphidae</taxon>
        <taxon>Dermatophagoidinae</taxon>
        <taxon>Dermatophagoides</taxon>
    </lineage>
</organism>
<dbReference type="InterPro" id="IPR015943">
    <property type="entry name" value="WD40/YVTN_repeat-like_dom_sf"/>
</dbReference>
<dbReference type="OMA" id="KEYLHTR"/>
<dbReference type="PROSITE" id="PS50294">
    <property type="entry name" value="WD_REPEATS_REGION"/>
    <property type="match status" value="2"/>
</dbReference>
<gene>
    <name evidence="2" type="primary">LOC113797215</name>
</gene>
<dbReference type="PANTHER" id="PTHR22838">
    <property type="entry name" value="WD REPEAT PROTEIN 26-RELATED"/>
    <property type="match status" value="1"/>
</dbReference>
<dbReference type="InParanoid" id="A0A6P6YDE0"/>
<name>A0A6P6YDE0_DERPT</name>
<evidence type="ECO:0000313" key="2">
    <source>
        <dbReference type="RefSeq" id="XP_027203357.1"/>
    </source>
</evidence>
<evidence type="ECO:0000313" key="1">
    <source>
        <dbReference type="Proteomes" id="UP000515146"/>
    </source>
</evidence>
<reference evidence="2" key="1">
    <citation type="submission" date="2025-08" db="UniProtKB">
        <authorList>
            <consortium name="RefSeq"/>
        </authorList>
    </citation>
    <scope>IDENTIFICATION</scope>
    <source>
        <strain evidence="2">Airmid</strain>
    </source>
</reference>
<dbReference type="InterPro" id="IPR001680">
    <property type="entry name" value="WD40_rpt"/>
</dbReference>
<dbReference type="PROSITE" id="PS50082">
    <property type="entry name" value="WD_REPEATS_2"/>
    <property type="match status" value="2"/>
</dbReference>
<proteinExistence type="predicted"/>